<evidence type="ECO:0000256" key="2">
    <source>
        <dbReference type="ARBA" id="ARBA00022884"/>
    </source>
</evidence>
<dbReference type="Pfam" id="PF13083">
    <property type="entry name" value="KH_KhpA-B"/>
    <property type="match status" value="1"/>
</dbReference>
<evidence type="ECO:0000256" key="3">
    <source>
        <dbReference type="PROSITE-ProRule" id="PRU00117"/>
    </source>
</evidence>
<dbReference type="PANTHER" id="PTHR34654:SF1">
    <property type="entry name" value="RNA-BINDING PROTEIN KHPA"/>
    <property type="match status" value="1"/>
</dbReference>
<name>A0A1V5ZMI2_9BACT</name>
<keyword evidence="2 3" id="KW-0694">RNA-binding</keyword>
<dbReference type="SUPFAM" id="SSF54791">
    <property type="entry name" value="Eukaryotic type KH-domain (KH-domain type I)"/>
    <property type="match status" value="1"/>
</dbReference>
<dbReference type="AlphaFoldDB" id="A0A1V5ZMI2"/>
<sequence length="96" mass="11089">MQKELDEILRSFVNYTVKRIIPENSPIEIIVIKSMQTIIIQIKVPQKDRGRIIGKKGVAIRSLKVLTTVIKNSNFPEDNRKINIEVVDEEDYAPKK</sequence>
<dbReference type="GO" id="GO:0003723">
    <property type="term" value="F:RNA binding"/>
    <property type="evidence" value="ECO:0007669"/>
    <property type="project" value="UniProtKB-UniRule"/>
</dbReference>
<dbReference type="Gene3D" id="3.30.300.20">
    <property type="match status" value="1"/>
</dbReference>
<keyword evidence="1" id="KW-0963">Cytoplasm</keyword>
<dbReference type="Proteomes" id="UP000485621">
    <property type="component" value="Unassembled WGS sequence"/>
</dbReference>
<comment type="caution">
    <text evidence="4">The sequence shown here is derived from an EMBL/GenBank/DDBJ whole genome shotgun (WGS) entry which is preliminary data.</text>
</comment>
<evidence type="ECO:0000256" key="1">
    <source>
        <dbReference type="ARBA" id="ARBA00022490"/>
    </source>
</evidence>
<dbReference type="InterPro" id="IPR015946">
    <property type="entry name" value="KH_dom-like_a/b"/>
</dbReference>
<protein>
    <submittedName>
        <fullName evidence="4">Uncharacterized protein</fullName>
    </submittedName>
</protein>
<accession>A0A1V5ZMI2</accession>
<dbReference type="PROSITE" id="PS50084">
    <property type="entry name" value="KH_TYPE_1"/>
    <property type="match status" value="1"/>
</dbReference>
<reference evidence="4" key="1">
    <citation type="submission" date="2017-02" db="EMBL/GenBank/DDBJ databases">
        <title>Delving into the versatile metabolic prowess of the omnipresent phylum Bacteroidetes.</title>
        <authorList>
            <person name="Nobu M.K."/>
            <person name="Mei R."/>
            <person name="Narihiro T."/>
            <person name="Kuroda K."/>
            <person name="Liu W.-T."/>
        </authorList>
    </citation>
    <scope>NUCLEOTIDE SEQUENCE</scope>
    <source>
        <strain evidence="4">ADurb.Bin160</strain>
    </source>
</reference>
<gene>
    <name evidence="4" type="ORF">BWY04_01030</name>
</gene>
<dbReference type="EMBL" id="MWDB01000023">
    <property type="protein sequence ID" value="OQB41144.1"/>
    <property type="molecule type" value="Genomic_DNA"/>
</dbReference>
<dbReference type="PANTHER" id="PTHR34654">
    <property type="entry name" value="UPF0109 PROTEIN SCO5592"/>
    <property type="match status" value="1"/>
</dbReference>
<dbReference type="InterPro" id="IPR020627">
    <property type="entry name" value="KhpA"/>
</dbReference>
<dbReference type="InterPro" id="IPR036612">
    <property type="entry name" value="KH_dom_type_1_sf"/>
</dbReference>
<organism evidence="4">
    <name type="scientific">candidate division CPR1 bacterium ADurb.Bin160</name>
    <dbReference type="NCBI Taxonomy" id="1852826"/>
    <lineage>
        <taxon>Bacteria</taxon>
        <taxon>candidate division CPR1</taxon>
    </lineage>
</organism>
<proteinExistence type="predicted"/>
<evidence type="ECO:0000313" key="4">
    <source>
        <dbReference type="EMBL" id="OQB41144.1"/>
    </source>
</evidence>